<dbReference type="WBParaSite" id="RSKR_0000986000.1">
    <property type="protein sequence ID" value="RSKR_0000986000.1"/>
    <property type="gene ID" value="RSKR_0000986000"/>
</dbReference>
<accession>A0AC35UDA1</accession>
<reference evidence="2" key="1">
    <citation type="submission" date="2016-11" db="UniProtKB">
        <authorList>
            <consortium name="WormBaseParasite"/>
        </authorList>
    </citation>
    <scope>IDENTIFICATION</scope>
    <source>
        <strain evidence="2">KR3021</strain>
    </source>
</reference>
<proteinExistence type="predicted"/>
<name>A0AC35UDA1_9BILA</name>
<evidence type="ECO:0000313" key="2">
    <source>
        <dbReference type="WBParaSite" id="RSKR_0000986000.1"/>
    </source>
</evidence>
<dbReference type="Proteomes" id="UP000095286">
    <property type="component" value="Unplaced"/>
</dbReference>
<organism evidence="1 2">
    <name type="scientific">Rhabditophanes sp. KR3021</name>
    <dbReference type="NCBI Taxonomy" id="114890"/>
    <lineage>
        <taxon>Eukaryota</taxon>
        <taxon>Metazoa</taxon>
        <taxon>Ecdysozoa</taxon>
        <taxon>Nematoda</taxon>
        <taxon>Chromadorea</taxon>
        <taxon>Rhabditida</taxon>
        <taxon>Tylenchina</taxon>
        <taxon>Panagrolaimomorpha</taxon>
        <taxon>Strongyloidoidea</taxon>
        <taxon>Alloionematidae</taxon>
        <taxon>Rhabditophanes</taxon>
    </lineage>
</organism>
<protein>
    <submittedName>
        <fullName evidence="2">Reverse transcriptase domain-containing protein</fullName>
    </submittedName>
</protein>
<sequence>MSASEQVFEEIYTRWPIIYLYHSGSHFELISKISFPDDIGMTPVPKITHPRVTAPSPVIEAPFIRTLRSNTKDKQIGKRANSTASRTQEQIEADRAVDNRRKNNTKQHMALALASTQMNRTSHEGPIGIRAEGAILRFSNRSIEASQPCNLPPAGYHIMDNCLDYEEAEVLAKENNPDA</sequence>
<evidence type="ECO:0000313" key="1">
    <source>
        <dbReference type="Proteomes" id="UP000095286"/>
    </source>
</evidence>